<feature type="non-terminal residue" evidence="1">
    <location>
        <position position="1"/>
    </location>
</feature>
<evidence type="ECO:0000313" key="1">
    <source>
        <dbReference type="EMBL" id="KAJ6641763.1"/>
    </source>
</evidence>
<dbReference type="AlphaFoldDB" id="A0A9Q0N159"/>
<protein>
    <submittedName>
        <fullName evidence="1">Homeobox protein prospero</fullName>
    </submittedName>
</protein>
<keyword evidence="1" id="KW-0371">Homeobox</keyword>
<gene>
    <name evidence="1" type="primary">pros_0</name>
    <name evidence="1" type="ORF">Bhyg_06706</name>
</gene>
<accession>A0A9Q0N159</accession>
<dbReference type="OrthoDB" id="10038576at2759"/>
<dbReference type="Proteomes" id="UP001151699">
    <property type="component" value="Chromosome B"/>
</dbReference>
<sequence length="249" mass="27670">MSKSYDSNVEPISHQPQFVLHCLNVSRPRRSYPIDDRPSLRQLSVKQLGQQQQQQSSIAAFNELRSENTELKRTLETLKADFEGFQISQLLKSDLNGHSPSNAHAAAVEKATVDLREEVAGLSNQLQKLREAQGAFLKRKIHKENSSNSEATRAVTVRQKYLMMATQMLDRKSPRTKVSERANNIQSGMPMHLNGPPLDNNTNINMPPHVRPSPTAAMFQAPKPPQGMNSVAAAALYNSMNVLGGHPNL</sequence>
<proteinExistence type="predicted"/>
<dbReference type="EMBL" id="WJQU01000002">
    <property type="protein sequence ID" value="KAJ6641763.1"/>
    <property type="molecule type" value="Genomic_DNA"/>
</dbReference>
<keyword evidence="1" id="KW-0238">DNA-binding</keyword>
<organism evidence="1 2">
    <name type="scientific">Pseudolycoriella hygida</name>
    <dbReference type="NCBI Taxonomy" id="35572"/>
    <lineage>
        <taxon>Eukaryota</taxon>
        <taxon>Metazoa</taxon>
        <taxon>Ecdysozoa</taxon>
        <taxon>Arthropoda</taxon>
        <taxon>Hexapoda</taxon>
        <taxon>Insecta</taxon>
        <taxon>Pterygota</taxon>
        <taxon>Neoptera</taxon>
        <taxon>Endopterygota</taxon>
        <taxon>Diptera</taxon>
        <taxon>Nematocera</taxon>
        <taxon>Sciaroidea</taxon>
        <taxon>Sciaridae</taxon>
        <taxon>Pseudolycoriella</taxon>
    </lineage>
</organism>
<name>A0A9Q0N159_9DIPT</name>
<evidence type="ECO:0000313" key="2">
    <source>
        <dbReference type="Proteomes" id="UP001151699"/>
    </source>
</evidence>
<dbReference type="GO" id="GO:0003677">
    <property type="term" value="F:DNA binding"/>
    <property type="evidence" value="ECO:0007669"/>
    <property type="project" value="UniProtKB-KW"/>
</dbReference>
<keyword evidence="2" id="KW-1185">Reference proteome</keyword>
<comment type="caution">
    <text evidence="1">The sequence shown here is derived from an EMBL/GenBank/DDBJ whole genome shotgun (WGS) entry which is preliminary data.</text>
</comment>
<reference evidence="1" key="1">
    <citation type="submission" date="2022-07" db="EMBL/GenBank/DDBJ databases">
        <authorList>
            <person name="Trinca V."/>
            <person name="Uliana J.V.C."/>
            <person name="Torres T.T."/>
            <person name="Ward R.J."/>
            <person name="Monesi N."/>
        </authorList>
    </citation>
    <scope>NUCLEOTIDE SEQUENCE</scope>
    <source>
        <strain evidence="1">HSMRA1968</strain>
        <tissue evidence="1">Whole embryos</tissue>
    </source>
</reference>